<dbReference type="EMBL" id="MN740833">
    <property type="protein sequence ID" value="QHU14193.1"/>
    <property type="molecule type" value="Genomic_DNA"/>
</dbReference>
<dbReference type="SUPFAM" id="SSF110296">
    <property type="entry name" value="Oligoxyloglucan reducing end-specific cellobiohydrolase"/>
    <property type="match status" value="1"/>
</dbReference>
<accession>A0A6C0K9X6</accession>
<dbReference type="CDD" id="cd15482">
    <property type="entry name" value="Sialidase_non-viral"/>
    <property type="match status" value="1"/>
</dbReference>
<dbReference type="Gene3D" id="2.130.10.10">
    <property type="entry name" value="YVTN repeat-like/Quinoprotein amine dehydrogenase"/>
    <property type="match status" value="2"/>
</dbReference>
<organism evidence="1">
    <name type="scientific">viral metagenome</name>
    <dbReference type="NCBI Taxonomy" id="1070528"/>
    <lineage>
        <taxon>unclassified sequences</taxon>
        <taxon>metagenomes</taxon>
        <taxon>organismal metagenomes</taxon>
    </lineage>
</organism>
<evidence type="ECO:0000313" key="1">
    <source>
        <dbReference type="EMBL" id="QHU14193.1"/>
    </source>
</evidence>
<protein>
    <submittedName>
        <fullName evidence="1">Uncharacterized protein</fullName>
    </submittedName>
</protein>
<reference evidence="1" key="1">
    <citation type="journal article" date="2020" name="Nature">
        <title>Giant virus diversity and host interactions through global metagenomics.</title>
        <authorList>
            <person name="Schulz F."/>
            <person name="Roux S."/>
            <person name="Paez-Espino D."/>
            <person name="Jungbluth S."/>
            <person name="Walsh D.A."/>
            <person name="Denef V.J."/>
            <person name="McMahon K.D."/>
            <person name="Konstantinidis K.T."/>
            <person name="Eloe-Fadrosh E.A."/>
            <person name="Kyrpides N.C."/>
            <person name="Woyke T."/>
        </authorList>
    </citation>
    <scope>NUCLEOTIDE SEQUENCE</scope>
    <source>
        <strain evidence="1">GVMAG-S-1101182-85</strain>
    </source>
</reference>
<dbReference type="Pfam" id="PF01391">
    <property type="entry name" value="Collagen"/>
    <property type="match status" value="1"/>
</dbReference>
<dbReference type="AlphaFoldDB" id="A0A6C0K9X6"/>
<proteinExistence type="predicted"/>
<dbReference type="InterPro" id="IPR008160">
    <property type="entry name" value="Collagen"/>
</dbReference>
<name>A0A6C0K9X6_9ZZZZ</name>
<dbReference type="InterPro" id="IPR015943">
    <property type="entry name" value="WD40/YVTN_repeat-like_dom_sf"/>
</dbReference>
<sequence length="501" mass="51969">MSGIQGAQGTTGPTGASGIAGVQGSQGALGPGGAQGATGPTGSTGAAGLANYSIAGSLATTTIMPYTQSTISNSIAYSTNTIAYIASMSLPTLLQNKTGMLSCYFNLSTTSSFVVGSYFDYGLYLDGVSLAMGDSQITRYSQTSTYSVAMSWNGLSLGTNAITPYKPITIPVSIGANSCNLQIGIKNSSGQLNTSQIKVGMAASFLSIQPSWSFTANTASGTFVSRSLAGSSDGTKLVIAAYNYIYTSDDSGLTWTLQSGASSYASTYHPLYVACSSDRSIIVLISSSGTHYTSTNSGVTWSYLSDGGYDYSSILISSDGSVLYAPLTNSTGYNKSTNSGSSWTYYNTGGLNGTWFASDSTCTNLTGVNTSGIHTSTNGGTSWSLRQSGIFYCCASSPNGTYRVAGGSNYIFTSSNSGVNWTQQTAGYFSGSWTRVSISSDGTVIVAAAYNSYVHISIDSGVTWTQQTSAGTFNHRGVFVSSNTKFTVAAYNTYVWNGIYS</sequence>